<dbReference type="InterPro" id="IPR001509">
    <property type="entry name" value="Epimerase_deHydtase"/>
</dbReference>
<dbReference type="Proteomes" id="UP000545490">
    <property type="component" value="Unassembled WGS sequence"/>
</dbReference>
<dbReference type="PANTHER" id="PTHR48079:SF6">
    <property type="entry name" value="NAD(P)-BINDING DOMAIN-CONTAINING PROTEIN-RELATED"/>
    <property type="match status" value="1"/>
</dbReference>
<dbReference type="InterPro" id="IPR051783">
    <property type="entry name" value="NAD(P)-dependent_oxidoreduct"/>
</dbReference>
<dbReference type="SUPFAM" id="SSF51735">
    <property type="entry name" value="NAD(P)-binding Rossmann-fold domains"/>
    <property type="match status" value="1"/>
</dbReference>
<evidence type="ECO:0000259" key="1">
    <source>
        <dbReference type="Pfam" id="PF01370"/>
    </source>
</evidence>
<dbReference type="EMBL" id="JACIDG010000014">
    <property type="protein sequence ID" value="MBB3917746.1"/>
    <property type="molecule type" value="Genomic_DNA"/>
</dbReference>
<gene>
    <name evidence="2" type="ORF">GGQ65_005065</name>
</gene>
<name>A0A7W6BHX8_9HYPH</name>
<reference evidence="2 3" key="1">
    <citation type="submission" date="2020-08" db="EMBL/GenBank/DDBJ databases">
        <title>Genomic Encyclopedia of Type Strains, Phase IV (KMG-IV): sequencing the most valuable type-strain genomes for metagenomic binning, comparative biology and taxonomic classification.</title>
        <authorList>
            <person name="Goeker M."/>
        </authorList>
    </citation>
    <scope>NUCLEOTIDE SEQUENCE [LARGE SCALE GENOMIC DNA]</scope>
    <source>
        <strain evidence="2 3">DSM 19331</strain>
    </source>
</reference>
<dbReference type="GO" id="GO:0004029">
    <property type="term" value="F:aldehyde dehydrogenase (NAD+) activity"/>
    <property type="evidence" value="ECO:0007669"/>
    <property type="project" value="TreeGrafter"/>
</dbReference>
<dbReference type="CDD" id="cd05262">
    <property type="entry name" value="SDR_a7"/>
    <property type="match status" value="1"/>
</dbReference>
<accession>A0A7W6BHX8</accession>
<proteinExistence type="predicted"/>
<protein>
    <submittedName>
        <fullName evidence="2">Nucleoside-diphosphate-sugar epimerase</fullName>
    </submittedName>
</protein>
<dbReference type="Gene3D" id="3.40.50.720">
    <property type="entry name" value="NAD(P)-binding Rossmann-like Domain"/>
    <property type="match status" value="1"/>
</dbReference>
<dbReference type="AlphaFoldDB" id="A0A7W6BHX8"/>
<dbReference type="Pfam" id="PF01370">
    <property type="entry name" value="Epimerase"/>
    <property type="match status" value="1"/>
</dbReference>
<dbReference type="GO" id="GO:0005737">
    <property type="term" value="C:cytoplasm"/>
    <property type="evidence" value="ECO:0007669"/>
    <property type="project" value="TreeGrafter"/>
</dbReference>
<comment type="caution">
    <text evidence="2">The sequence shown here is derived from an EMBL/GenBank/DDBJ whole genome shotgun (WGS) entry which is preliminary data.</text>
</comment>
<organism evidence="2 3">
    <name type="scientific">Rhizobium fabae</name>
    <dbReference type="NCBI Taxonomy" id="573179"/>
    <lineage>
        <taxon>Bacteria</taxon>
        <taxon>Pseudomonadati</taxon>
        <taxon>Pseudomonadota</taxon>
        <taxon>Alphaproteobacteria</taxon>
        <taxon>Hyphomicrobiales</taxon>
        <taxon>Rhizobiaceae</taxon>
        <taxon>Rhizobium/Agrobacterium group</taxon>
        <taxon>Rhizobium</taxon>
    </lineage>
</organism>
<evidence type="ECO:0000313" key="2">
    <source>
        <dbReference type="EMBL" id="MBB3917746.1"/>
    </source>
</evidence>
<sequence>MHVFVTGSTGWVGAAVVDELLAHGHSVVGLSRSKDKGDLLRAKGADVLPGTLEDLDNLHAAAKSADAVAHLGFNHDFTRYVENAALDQRVIETIGRALQGTDKPLLVSSTVSSLRVHGRVATEADLPASGPNYPRRSEEAARRLREHGVMAGTVRLPSSVHGVGETHGFVPILINLARRSGVSAYLGDGTNHWLAVHVSDAARLYRLALESGATQPAYHAVGEGAVVFRDIAEAIGEKLGLPVEPRAADHFGGLAGFVGEDILASNAQTRQVLDWQPTGPGLIADIRHPDYYAGA</sequence>
<dbReference type="PANTHER" id="PTHR48079">
    <property type="entry name" value="PROTEIN YEEZ"/>
    <property type="match status" value="1"/>
</dbReference>
<feature type="domain" description="NAD-dependent epimerase/dehydratase" evidence="1">
    <location>
        <begin position="3"/>
        <end position="216"/>
    </location>
</feature>
<dbReference type="RefSeq" id="WP_183605021.1">
    <property type="nucleotide sequence ID" value="NZ_JACIDG010000014.1"/>
</dbReference>
<dbReference type="InterPro" id="IPR036291">
    <property type="entry name" value="NAD(P)-bd_dom_sf"/>
</dbReference>
<evidence type="ECO:0000313" key="3">
    <source>
        <dbReference type="Proteomes" id="UP000545490"/>
    </source>
</evidence>